<dbReference type="OrthoDB" id="6431883at2759"/>
<organism evidence="2 3">
    <name type="scientific">Sipha flava</name>
    <name type="common">yellow sugarcane aphid</name>
    <dbReference type="NCBI Taxonomy" id="143950"/>
    <lineage>
        <taxon>Eukaryota</taxon>
        <taxon>Metazoa</taxon>
        <taxon>Ecdysozoa</taxon>
        <taxon>Arthropoda</taxon>
        <taxon>Hexapoda</taxon>
        <taxon>Insecta</taxon>
        <taxon>Pterygota</taxon>
        <taxon>Neoptera</taxon>
        <taxon>Paraneoptera</taxon>
        <taxon>Hemiptera</taxon>
        <taxon>Sternorrhyncha</taxon>
        <taxon>Aphidomorpha</taxon>
        <taxon>Aphidoidea</taxon>
        <taxon>Aphididae</taxon>
        <taxon>Sipha</taxon>
    </lineage>
</organism>
<reference evidence="3" key="1">
    <citation type="submission" date="2025-08" db="UniProtKB">
        <authorList>
            <consortium name="RefSeq"/>
        </authorList>
    </citation>
    <scope>IDENTIFICATION</scope>
    <source>
        <tissue evidence="3">Whole body</tissue>
    </source>
</reference>
<dbReference type="GeneID" id="112691616"/>
<evidence type="ECO:0000313" key="3">
    <source>
        <dbReference type="RefSeq" id="XP_025421713.1"/>
    </source>
</evidence>
<sequence length="262" mass="29496">MSLSKKRKVDTECRVFNKKWNNDYFFIEQNNVALCVICKEKVAVLKEYNIGRHYKSKHASTYNDLSGKLRSDKFEILKQNLLAQQSIFIKRSCQNESLVKASFQVARTLAIAGKPFTDGQIVKECILKTVEEICPDKINLFTGISFFKYFSIALDESTDTSDSAQVLLFVREVNESFEITEELAAVHSIKDSCTGNEIFLKVKESIFTLGLEFSILKGVTTDGERNMCGAYTGLVGNICKAVLETIKRQAIPNVSLNNLLLS</sequence>
<dbReference type="InterPro" id="IPR040647">
    <property type="entry name" value="SPIN-DOC_Znf-C2H2"/>
</dbReference>
<accession>A0A8B8GFI2</accession>
<evidence type="ECO:0000259" key="1">
    <source>
        <dbReference type="Pfam" id="PF18658"/>
    </source>
</evidence>
<dbReference type="PANTHER" id="PTHR45913">
    <property type="entry name" value="EPM2A-INTERACTING PROTEIN 1"/>
    <property type="match status" value="1"/>
</dbReference>
<dbReference type="Pfam" id="PF18658">
    <property type="entry name" value="zf-C2H2_12"/>
    <property type="match status" value="1"/>
</dbReference>
<dbReference type="PANTHER" id="PTHR45913:SF5">
    <property type="entry name" value="GENERAL TRANSCRIPTION FACTOR II-I REPEAT DOMAIN-CONTAINING PROTEIN 2A-LIKE PROTEIN"/>
    <property type="match status" value="1"/>
</dbReference>
<evidence type="ECO:0000313" key="2">
    <source>
        <dbReference type="Proteomes" id="UP000694846"/>
    </source>
</evidence>
<name>A0A8B8GFI2_9HEMI</name>
<gene>
    <name evidence="3" type="primary">LOC112691616</name>
</gene>
<keyword evidence="2" id="KW-1185">Reference proteome</keyword>
<proteinExistence type="predicted"/>
<protein>
    <submittedName>
        <fullName evidence="3">General transcription factor II-I repeat domain-containing protein 2-like</fullName>
    </submittedName>
</protein>
<feature type="domain" description="SPIN-DOC-like zinc-finger" evidence="1">
    <location>
        <begin position="18"/>
        <end position="63"/>
    </location>
</feature>
<dbReference type="Proteomes" id="UP000694846">
    <property type="component" value="Unplaced"/>
</dbReference>
<dbReference type="AlphaFoldDB" id="A0A8B8GFI2"/>
<dbReference type="RefSeq" id="XP_025421713.1">
    <property type="nucleotide sequence ID" value="XM_025565928.1"/>
</dbReference>